<feature type="compositionally biased region" description="Acidic residues" evidence="6">
    <location>
        <begin position="101"/>
        <end position="116"/>
    </location>
</feature>
<gene>
    <name evidence="9" type="ORF">BJG266_LOCUS7310</name>
    <name evidence="10" type="ORF">QVE165_LOCUS25417</name>
</gene>
<dbReference type="Gene3D" id="2.170.140.10">
    <property type="entry name" value="Chitin binding domain"/>
    <property type="match status" value="4"/>
</dbReference>
<evidence type="ECO:0000313" key="10">
    <source>
        <dbReference type="EMBL" id="CAF1194038.1"/>
    </source>
</evidence>
<evidence type="ECO:0000256" key="4">
    <source>
        <dbReference type="ARBA" id="ARBA00023157"/>
    </source>
</evidence>
<protein>
    <recommendedName>
        <fullName evidence="8">Chitin-binding type-2 domain-containing protein</fullName>
    </recommendedName>
</protein>
<keyword evidence="7" id="KW-0812">Transmembrane</keyword>
<evidence type="ECO:0000313" key="11">
    <source>
        <dbReference type="Proteomes" id="UP000663832"/>
    </source>
</evidence>
<dbReference type="SMART" id="SM00494">
    <property type="entry name" value="ChtBD2"/>
    <property type="match status" value="4"/>
</dbReference>
<keyword evidence="7" id="KW-0472">Membrane</keyword>
<evidence type="ECO:0000256" key="6">
    <source>
        <dbReference type="SAM" id="MobiDB-lite"/>
    </source>
</evidence>
<evidence type="ECO:0000256" key="2">
    <source>
        <dbReference type="ARBA" id="ARBA00022729"/>
    </source>
</evidence>
<evidence type="ECO:0000256" key="3">
    <source>
        <dbReference type="ARBA" id="ARBA00022737"/>
    </source>
</evidence>
<dbReference type="InterPro" id="IPR051940">
    <property type="entry name" value="Chitin_bind-dev_reg"/>
</dbReference>
<evidence type="ECO:0000256" key="7">
    <source>
        <dbReference type="SAM" id="Phobius"/>
    </source>
</evidence>
<dbReference type="GO" id="GO:0008061">
    <property type="term" value="F:chitin binding"/>
    <property type="evidence" value="ECO:0007669"/>
    <property type="project" value="UniProtKB-KW"/>
</dbReference>
<dbReference type="Proteomes" id="UP000663832">
    <property type="component" value="Unassembled WGS sequence"/>
</dbReference>
<feature type="domain" description="Chitin-binding type-2" evidence="8">
    <location>
        <begin position="322"/>
        <end position="382"/>
    </location>
</feature>
<feature type="domain" description="Chitin-binding type-2" evidence="8">
    <location>
        <begin position="34"/>
        <end position="90"/>
    </location>
</feature>
<dbReference type="AlphaFoldDB" id="A0A813VFE8"/>
<reference evidence="9" key="1">
    <citation type="submission" date="2021-02" db="EMBL/GenBank/DDBJ databases">
        <authorList>
            <person name="Nowell W R."/>
        </authorList>
    </citation>
    <scope>NUCLEOTIDE SEQUENCE</scope>
</reference>
<keyword evidence="1" id="KW-0147">Chitin-binding</keyword>
<dbReference type="InterPro" id="IPR036508">
    <property type="entry name" value="Chitin-bd_dom_sf"/>
</dbReference>
<evidence type="ECO:0000256" key="1">
    <source>
        <dbReference type="ARBA" id="ARBA00022669"/>
    </source>
</evidence>
<dbReference type="PROSITE" id="PS50940">
    <property type="entry name" value="CHIT_BIND_II"/>
    <property type="match status" value="4"/>
</dbReference>
<feature type="transmembrane region" description="Helical" evidence="7">
    <location>
        <begin position="15"/>
        <end position="32"/>
    </location>
</feature>
<dbReference type="Pfam" id="PF01607">
    <property type="entry name" value="CBM_14"/>
    <property type="match status" value="4"/>
</dbReference>
<keyword evidence="11" id="KW-1185">Reference proteome</keyword>
<dbReference type="OrthoDB" id="9987187at2759"/>
<feature type="domain" description="Chitin-binding type-2" evidence="8">
    <location>
        <begin position="258"/>
        <end position="314"/>
    </location>
</feature>
<dbReference type="EMBL" id="CAJNOM010000184">
    <property type="protein sequence ID" value="CAF1194038.1"/>
    <property type="molecule type" value="Genomic_DNA"/>
</dbReference>
<organism evidence="9 12">
    <name type="scientific">Adineta steineri</name>
    <dbReference type="NCBI Taxonomy" id="433720"/>
    <lineage>
        <taxon>Eukaryota</taxon>
        <taxon>Metazoa</taxon>
        <taxon>Spiralia</taxon>
        <taxon>Gnathifera</taxon>
        <taxon>Rotifera</taxon>
        <taxon>Eurotatoria</taxon>
        <taxon>Bdelloidea</taxon>
        <taxon>Adinetida</taxon>
        <taxon>Adinetidae</taxon>
        <taxon>Adineta</taxon>
    </lineage>
</organism>
<comment type="caution">
    <text evidence="9">The sequence shown here is derived from an EMBL/GenBank/DDBJ whole genome shotgun (WGS) entry which is preliminary data.</text>
</comment>
<keyword evidence="3" id="KW-0677">Repeat</keyword>
<evidence type="ECO:0000256" key="5">
    <source>
        <dbReference type="ARBA" id="ARBA00023180"/>
    </source>
</evidence>
<dbReference type="GO" id="GO:0005576">
    <property type="term" value="C:extracellular region"/>
    <property type="evidence" value="ECO:0007669"/>
    <property type="project" value="InterPro"/>
</dbReference>
<name>A0A813VFE8_9BILA</name>
<keyword evidence="5" id="KW-0325">Glycoprotein</keyword>
<dbReference type="InterPro" id="IPR002557">
    <property type="entry name" value="Chitin-bd_dom"/>
</dbReference>
<dbReference type="EMBL" id="CAJNOI010000022">
    <property type="protein sequence ID" value="CAF0840974.1"/>
    <property type="molecule type" value="Genomic_DNA"/>
</dbReference>
<evidence type="ECO:0000313" key="12">
    <source>
        <dbReference type="Proteomes" id="UP000663877"/>
    </source>
</evidence>
<accession>A0A813VFE8</accession>
<proteinExistence type="predicted"/>
<feature type="domain" description="Chitin-binding type-2" evidence="8">
    <location>
        <begin position="158"/>
        <end position="213"/>
    </location>
</feature>
<dbReference type="SUPFAM" id="SSF57625">
    <property type="entry name" value="Invertebrate chitin-binding proteins"/>
    <property type="match status" value="4"/>
</dbReference>
<dbReference type="PANTHER" id="PTHR23301:SF0">
    <property type="entry name" value="CHITIN-BINDING TYPE-2 DOMAIN-CONTAINING PROTEIN-RELATED"/>
    <property type="match status" value="1"/>
</dbReference>
<feature type="region of interest" description="Disordered" evidence="6">
    <location>
        <begin position="97"/>
        <end position="123"/>
    </location>
</feature>
<sequence>MQLLNHHKRPCDSSSYGYAVIIIICFAIKISFAEYDCSAKEDGWYYDPEFCHIYWRCIHGTSEEFECASGTAWDHSASRCNWLDSVDCSRAEKTTAKVTSEDEETNDDENETDDDTSIGSTVKSKKKKTTPKKRMLDDNEEDIDLFCFTVCQVNSSAETFCAGRDGFFADPDYCTRYYRCAHGVDQGFECPKGTAWDEESKSCAWIDRVNCDEKKLDYSTNTTTSNKPIDTESIKTHASIPSIVAPTHRGDSHDGTSAIECQPTGIYSIADPTECNSYYQCDKGVRIRLNCPERQLFDTDKRQCMDYERVFCGARALNLADKNQCVNRRDGIHPDTERNCSFYYQCVAKIKVREAKCPDDLKFNSLTTKCGPASAVPMPCGTYILGSASVLCMFKFSIYIENSLHHLDRENVRILISFISMILFLIGFEL</sequence>
<keyword evidence="7" id="KW-1133">Transmembrane helix</keyword>
<evidence type="ECO:0000313" key="9">
    <source>
        <dbReference type="EMBL" id="CAF0840974.1"/>
    </source>
</evidence>
<dbReference type="PANTHER" id="PTHR23301">
    <property type="entry name" value="CHITIN BINDING PERITROPHIN-A"/>
    <property type="match status" value="1"/>
</dbReference>
<evidence type="ECO:0000259" key="8">
    <source>
        <dbReference type="PROSITE" id="PS50940"/>
    </source>
</evidence>
<keyword evidence="2" id="KW-0732">Signal</keyword>
<keyword evidence="4" id="KW-1015">Disulfide bond</keyword>
<dbReference type="Proteomes" id="UP000663877">
    <property type="component" value="Unassembled WGS sequence"/>
</dbReference>